<dbReference type="Pfam" id="PF00067">
    <property type="entry name" value="p450"/>
    <property type="match status" value="1"/>
</dbReference>
<gene>
    <name evidence="6" type="ORF">PFICI_10032</name>
</gene>
<dbReference type="EMBL" id="KI912115">
    <property type="protein sequence ID" value="ETS77970.1"/>
    <property type="molecule type" value="Genomic_DNA"/>
</dbReference>
<protein>
    <recommendedName>
        <fullName evidence="8">Cytochrome P450</fullName>
    </recommendedName>
</protein>
<dbReference type="GO" id="GO:0020037">
    <property type="term" value="F:heme binding"/>
    <property type="evidence" value="ECO:0007669"/>
    <property type="project" value="InterPro"/>
</dbReference>
<dbReference type="GO" id="GO:0005506">
    <property type="term" value="F:iron ion binding"/>
    <property type="evidence" value="ECO:0007669"/>
    <property type="project" value="InterPro"/>
</dbReference>
<dbReference type="KEGG" id="pfy:PFICI_10032"/>
<keyword evidence="7" id="KW-1185">Reference proteome</keyword>
<dbReference type="GO" id="GO:0016705">
    <property type="term" value="F:oxidoreductase activity, acting on paired donors, with incorporation or reduction of molecular oxygen"/>
    <property type="evidence" value="ECO:0007669"/>
    <property type="project" value="InterPro"/>
</dbReference>
<dbReference type="GO" id="GO:0004497">
    <property type="term" value="F:monooxygenase activity"/>
    <property type="evidence" value="ECO:0007669"/>
    <property type="project" value="InterPro"/>
</dbReference>
<dbReference type="PANTHER" id="PTHR46206">
    <property type="entry name" value="CYTOCHROME P450"/>
    <property type="match status" value="1"/>
</dbReference>
<proteinExistence type="inferred from homology"/>
<dbReference type="Proteomes" id="UP000030651">
    <property type="component" value="Unassembled WGS sequence"/>
</dbReference>
<dbReference type="GeneID" id="19275045"/>
<evidence type="ECO:0008006" key="8">
    <source>
        <dbReference type="Google" id="ProtNLM"/>
    </source>
</evidence>
<dbReference type="CDD" id="cd11041">
    <property type="entry name" value="CYP503A1-like"/>
    <property type="match status" value="1"/>
</dbReference>
<evidence type="ECO:0000256" key="5">
    <source>
        <dbReference type="ARBA" id="ARBA00023004"/>
    </source>
</evidence>
<dbReference type="Gene3D" id="1.10.630.10">
    <property type="entry name" value="Cytochrome P450"/>
    <property type="match status" value="1"/>
</dbReference>
<evidence type="ECO:0000256" key="1">
    <source>
        <dbReference type="ARBA" id="ARBA00001971"/>
    </source>
</evidence>
<keyword evidence="3" id="KW-0479">Metal-binding</keyword>
<evidence type="ECO:0000256" key="4">
    <source>
        <dbReference type="ARBA" id="ARBA00023002"/>
    </source>
</evidence>
<name>W3WVT6_PESFW</name>
<dbReference type="InParanoid" id="W3WVT6"/>
<keyword evidence="5" id="KW-0408">Iron</keyword>
<dbReference type="InterPro" id="IPR036396">
    <property type="entry name" value="Cyt_P450_sf"/>
</dbReference>
<dbReference type="HOGENOM" id="CLU_022195_0_0_1"/>
<evidence type="ECO:0000313" key="6">
    <source>
        <dbReference type="EMBL" id="ETS77970.1"/>
    </source>
</evidence>
<dbReference type="SUPFAM" id="SSF48264">
    <property type="entry name" value="Cytochrome P450"/>
    <property type="match status" value="1"/>
</dbReference>
<evidence type="ECO:0000256" key="3">
    <source>
        <dbReference type="ARBA" id="ARBA00022723"/>
    </source>
</evidence>
<comment type="similarity">
    <text evidence="2">Belongs to the cytochrome P450 family.</text>
</comment>
<dbReference type="AlphaFoldDB" id="W3WVT6"/>
<evidence type="ECO:0000313" key="7">
    <source>
        <dbReference type="Proteomes" id="UP000030651"/>
    </source>
</evidence>
<reference evidence="7" key="1">
    <citation type="journal article" date="2015" name="BMC Genomics">
        <title>Genomic and transcriptomic analysis of the endophytic fungus Pestalotiopsis fici reveals its lifestyle and high potential for synthesis of natural products.</title>
        <authorList>
            <person name="Wang X."/>
            <person name="Zhang X."/>
            <person name="Liu L."/>
            <person name="Xiang M."/>
            <person name="Wang W."/>
            <person name="Sun X."/>
            <person name="Che Y."/>
            <person name="Guo L."/>
            <person name="Liu G."/>
            <person name="Guo L."/>
            <person name="Wang C."/>
            <person name="Yin W.B."/>
            <person name="Stadler M."/>
            <person name="Zhang X."/>
            <person name="Liu X."/>
        </authorList>
    </citation>
    <scope>NUCLEOTIDE SEQUENCE [LARGE SCALE GENOMIC DNA]</scope>
    <source>
        <strain evidence="7">W106-1 / CGMCC3.15140</strain>
    </source>
</reference>
<dbReference type="OrthoDB" id="1844152at2759"/>
<dbReference type="InterPro" id="IPR001128">
    <property type="entry name" value="Cyt_P450"/>
</dbReference>
<accession>W3WVT6</accession>
<sequence length="432" mass="49101">MAKSKNGLLRIATIQGEYILVTDRQKVAEYLKAPDSILNAQDGSNDQQQIPFTMGYGIGHRTYHTAVVRGPITQSINDWTPLMNEECGLALDDLIHCSTEYEPIALYDTIAMTVARIANRIYVGTEFCRNEEFLTNAADYAQAVVLTAELIRPFPDWLKSILIRFMPVMRHRKKGEDFLRSFIQERLDGKRNRLGQKPTDLVQRLIDAAPPIEKTVPQLAERVMALNVASIHTTTMTFTSAMYSLAVEPEKYAEVLRNEVIENLENGQITAATLAKLPKMDSFLRESGRFNTTGLMAMQRNARKEFKFSDGTVIPVGAKIGAVSRILQRDPEVFENPDVFDGFRFYQTEPSETKPSTMVNTGTNFHLFGHGRHPWQVQCRFLAVHEMKIMFAQLLLRYELKLAPGTKPEPFFIATMCIPDTKLKVLFRKRSR</sequence>
<organism evidence="6 7">
    <name type="scientific">Pestalotiopsis fici (strain W106-1 / CGMCC3.15140)</name>
    <dbReference type="NCBI Taxonomy" id="1229662"/>
    <lineage>
        <taxon>Eukaryota</taxon>
        <taxon>Fungi</taxon>
        <taxon>Dikarya</taxon>
        <taxon>Ascomycota</taxon>
        <taxon>Pezizomycotina</taxon>
        <taxon>Sordariomycetes</taxon>
        <taxon>Xylariomycetidae</taxon>
        <taxon>Amphisphaeriales</taxon>
        <taxon>Sporocadaceae</taxon>
        <taxon>Pestalotiopsis</taxon>
    </lineage>
</organism>
<comment type="cofactor">
    <cofactor evidence="1">
        <name>heme</name>
        <dbReference type="ChEBI" id="CHEBI:30413"/>
    </cofactor>
</comment>
<dbReference type="eggNOG" id="KOG0158">
    <property type="taxonomic scope" value="Eukaryota"/>
</dbReference>
<dbReference type="OMA" id="MACAHII"/>
<evidence type="ECO:0000256" key="2">
    <source>
        <dbReference type="ARBA" id="ARBA00010617"/>
    </source>
</evidence>
<dbReference type="RefSeq" id="XP_007836804.1">
    <property type="nucleotide sequence ID" value="XM_007838613.1"/>
</dbReference>
<keyword evidence="4" id="KW-0560">Oxidoreductase</keyword>